<dbReference type="InParanoid" id="B8M1G8"/>
<dbReference type="Proteomes" id="UP000001745">
    <property type="component" value="Unassembled WGS sequence"/>
</dbReference>
<evidence type="ECO:0000313" key="8">
    <source>
        <dbReference type="EMBL" id="EED21864.1"/>
    </source>
</evidence>
<dbReference type="eggNOG" id="KOG1336">
    <property type="taxonomic scope" value="Eukaryota"/>
</dbReference>
<dbReference type="VEuPathDB" id="FungiDB:TSTA_091040"/>
<dbReference type="STRING" id="441959.B8M1G8"/>
<dbReference type="Gene3D" id="3.40.250.10">
    <property type="entry name" value="Rhodanese-like domain"/>
    <property type="match status" value="1"/>
</dbReference>
<dbReference type="Pfam" id="PF00581">
    <property type="entry name" value="Rhodanese"/>
    <property type="match status" value="1"/>
</dbReference>
<dbReference type="OrthoDB" id="361797at2759"/>
<dbReference type="GO" id="GO:0016491">
    <property type="term" value="F:oxidoreductase activity"/>
    <property type="evidence" value="ECO:0007669"/>
    <property type="project" value="UniProtKB-KW"/>
</dbReference>
<feature type="domain" description="Rhodanese" evidence="7">
    <location>
        <begin position="472"/>
        <end position="552"/>
    </location>
</feature>
<evidence type="ECO:0000256" key="4">
    <source>
        <dbReference type="ARBA" id="ARBA00022827"/>
    </source>
</evidence>
<dbReference type="PRINTS" id="PR00368">
    <property type="entry name" value="FADPNR"/>
</dbReference>
<dbReference type="Pfam" id="PF02852">
    <property type="entry name" value="Pyr_redox_dim"/>
    <property type="match status" value="1"/>
</dbReference>
<comment type="cofactor">
    <cofactor evidence="1">
        <name>FAD</name>
        <dbReference type="ChEBI" id="CHEBI:57692"/>
    </cofactor>
</comment>
<dbReference type="RefSeq" id="XP_002478827.1">
    <property type="nucleotide sequence ID" value="XM_002478782.1"/>
</dbReference>
<evidence type="ECO:0000256" key="2">
    <source>
        <dbReference type="ARBA" id="ARBA00009130"/>
    </source>
</evidence>
<reference evidence="9" key="1">
    <citation type="journal article" date="2015" name="Genome Announc.">
        <title>Genome sequence of the AIDS-associated pathogen Penicillium marneffei (ATCC18224) and its near taxonomic relative Talaromyces stipitatus (ATCC10500).</title>
        <authorList>
            <person name="Nierman W.C."/>
            <person name="Fedorova-Abrams N.D."/>
            <person name="Andrianopoulos A."/>
        </authorList>
    </citation>
    <scope>NUCLEOTIDE SEQUENCE [LARGE SCALE GENOMIC DNA]</scope>
    <source>
        <strain evidence="9">ATCC 10500 / CBS 375.48 / QM 6759 / NRRL 1006</strain>
    </source>
</reference>
<dbReference type="InterPro" id="IPR016156">
    <property type="entry name" value="FAD/NAD-linked_Rdtase_dimer_sf"/>
</dbReference>
<dbReference type="SMART" id="SM00450">
    <property type="entry name" value="RHOD"/>
    <property type="match status" value="1"/>
</dbReference>
<evidence type="ECO:0000256" key="3">
    <source>
        <dbReference type="ARBA" id="ARBA00022630"/>
    </source>
</evidence>
<comment type="similarity">
    <text evidence="2">Belongs to the class-III pyridine nucleotide-disulfide oxidoreductase family.</text>
</comment>
<dbReference type="Pfam" id="PF07992">
    <property type="entry name" value="Pyr_redox_2"/>
    <property type="match status" value="1"/>
</dbReference>
<keyword evidence="4" id="KW-0274">FAD</keyword>
<evidence type="ECO:0000313" key="9">
    <source>
        <dbReference type="Proteomes" id="UP000001745"/>
    </source>
</evidence>
<dbReference type="SUPFAM" id="SSF52821">
    <property type="entry name" value="Rhodanese/Cell cycle control phosphatase"/>
    <property type="match status" value="1"/>
</dbReference>
<organism evidence="8 9">
    <name type="scientific">Talaromyces stipitatus (strain ATCC 10500 / CBS 375.48 / QM 6759 / NRRL 1006)</name>
    <name type="common">Penicillium stipitatum</name>
    <dbReference type="NCBI Taxonomy" id="441959"/>
    <lineage>
        <taxon>Eukaryota</taxon>
        <taxon>Fungi</taxon>
        <taxon>Dikarya</taxon>
        <taxon>Ascomycota</taxon>
        <taxon>Pezizomycotina</taxon>
        <taxon>Eurotiomycetes</taxon>
        <taxon>Eurotiomycetidae</taxon>
        <taxon>Eurotiales</taxon>
        <taxon>Trichocomaceae</taxon>
        <taxon>Talaromyces</taxon>
        <taxon>Talaromyces sect. Talaromyces</taxon>
    </lineage>
</organism>
<dbReference type="InterPro" id="IPR023753">
    <property type="entry name" value="FAD/NAD-binding_dom"/>
</dbReference>
<dbReference type="Gene3D" id="3.50.50.60">
    <property type="entry name" value="FAD/NAD(P)-binding domain"/>
    <property type="match status" value="2"/>
</dbReference>
<dbReference type="GeneID" id="8101594"/>
<dbReference type="InterPro" id="IPR050260">
    <property type="entry name" value="FAD-bd_OxRdtase"/>
</dbReference>
<dbReference type="EMBL" id="EQ962653">
    <property type="protein sequence ID" value="EED21864.1"/>
    <property type="molecule type" value="Genomic_DNA"/>
</dbReference>
<keyword evidence="5" id="KW-0560">Oxidoreductase</keyword>
<dbReference type="OMA" id="YSPCAIP"/>
<keyword evidence="3" id="KW-0285">Flavoprotein</keyword>
<dbReference type="SUPFAM" id="SSF51905">
    <property type="entry name" value="FAD/NAD(P)-binding domain"/>
    <property type="match status" value="1"/>
</dbReference>
<dbReference type="HOGENOM" id="CLU_003291_1_2_1"/>
<gene>
    <name evidence="8" type="ORF">TSTA_091040</name>
</gene>
<dbReference type="PROSITE" id="PS50206">
    <property type="entry name" value="RHODANESE_3"/>
    <property type="match status" value="1"/>
</dbReference>
<keyword evidence="6" id="KW-0676">Redox-active center</keyword>
<sequence length="565" mass="61517">MPNENPLRIVVVGGAAAGMAAAVRCRRLDERAMITVIEKGPYASHANSGVPNVLDSVIEGDTALIPQTPAGLKARFNLELRINTELISISKKERTILLKSVDSEENVYHLSYDKLVLAIGADPALPEIEGIKGTRNFFTLRKQKDLQAIKAYISKHESRRATVIGAGFIGLRAAESLLRLGLQVTLIEASDQIHPAFDKDIAHYLQTELSSNKVQLYLGTTVQKLVMIDADDDCSHLQLDDGSVVATDLVVAAIGLNPRVSIARAAGLAAKRGVTVNTFMQTSDPDIYAIGDMVETENRLAHSPGILALGGPGSRQGRLAANHIYGQASAYAGNVGTFISKVFNLTVAMTGMSVKALRHIGYNPQWVTVHTPDHEGYYPASSLLTLRIIFEPYTGRLLGAQAVGKYGVDKRIDVLSTALQAGMSVFDLEQLELSYAPQYGTARDPVNVAGCAAGNILRQEVRTLHPNELVGHTSEWQIIDVRTAENYTQSNIPSSRNIPLDTLRENLDNIDKEHPVLVYSRVGYHGYIAHRILKQLGYEVANLDGGWKLWVPKFVACKATLCQNP</sequence>
<dbReference type="InterPro" id="IPR001763">
    <property type="entry name" value="Rhodanese-like_dom"/>
</dbReference>
<evidence type="ECO:0000259" key="7">
    <source>
        <dbReference type="PROSITE" id="PS50206"/>
    </source>
</evidence>
<dbReference type="SUPFAM" id="SSF55424">
    <property type="entry name" value="FAD/NAD-linked reductases, dimerisation (C-terminal) domain"/>
    <property type="match status" value="1"/>
</dbReference>
<dbReference type="InterPro" id="IPR004099">
    <property type="entry name" value="Pyr_nucl-diS_OxRdtase_dimer"/>
</dbReference>
<protein>
    <submittedName>
        <fullName evidence="8">Pyridine nucleotide-disulfide oxidoreductase, putative</fullName>
    </submittedName>
</protein>
<evidence type="ECO:0000256" key="1">
    <source>
        <dbReference type="ARBA" id="ARBA00001974"/>
    </source>
</evidence>
<dbReference type="PhylomeDB" id="B8M1G8"/>
<dbReference type="PANTHER" id="PTHR43429">
    <property type="entry name" value="PYRIDINE NUCLEOTIDE-DISULFIDE OXIDOREDUCTASE DOMAIN-CONTAINING"/>
    <property type="match status" value="1"/>
</dbReference>
<evidence type="ECO:0000256" key="5">
    <source>
        <dbReference type="ARBA" id="ARBA00023002"/>
    </source>
</evidence>
<keyword evidence="9" id="KW-1185">Reference proteome</keyword>
<dbReference type="PANTHER" id="PTHR43429:SF1">
    <property type="entry name" value="NAD(P)H SULFUR OXIDOREDUCTASE (COA-DEPENDENT)"/>
    <property type="match status" value="1"/>
</dbReference>
<dbReference type="AlphaFoldDB" id="B8M1G8"/>
<accession>B8M1G8</accession>
<evidence type="ECO:0000256" key="6">
    <source>
        <dbReference type="ARBA" id="ARBA00023284"/>
    </source>
</evidence>
<proteinExistence type="inferred from homology"/>
<dbReference type="InterPro" id="IPR036873">
    <property type="entry name" value="Rhodanese-like_dom_sf"/>
</dbReference>
<name>B8M1G8_TALSN</name>
<dbReference type="InterPro" id="IPR036188">
    <property type="entry name" value="FAD/NAD-bd_sf"/>
</dbReference>
<dbReference type="PRINTS" id="PR00411">
    <property type="entry name" value="PNDRDTASEI"/>
</dbReference>